<protein>
    <submittedName>
        <fullName evidence="5">WEB family protein-like</fullName>
    </submittedName>
</protein>
<proteinExistence type="inferred from homology"/>
<feature type="coiled-coil region" evidence="3">
    <location>
        <begin position="232"/>
        <end position="443"/>
    </location>
</feature>
<dbReference type="GO" id="GO:0005829">
    <property type="term" value="C:cytosol"/>
    <property type="evidence" value="ECO:0007669"/>
    <property type="project" value="TreeGrafter"/>
</dbReference>
<accession>A0A2Z7B022</accession>
<gene>
    <name evidence="5" type="ORF">F511_11606</name>
</gene>
<name>A0A2Z7B022_9LAMI</name>
<evidence type="ECO:0000313" key="5">
    <source>
        <dbReference type="EMBL" id="KZV27603.1"/>
    </source>
</evidence>
<evidence type="ECO:0000313" key="6">
    <source>
        <dbReference type="Proteomes" id="UP000250235"/>
    </source>
</evidence>
<feature type="coiled-coil region" evidence="3">
    <location>
        <begin position="517"/>
        <end position="544"/>
    </location>
</feature>
<evidence type="ECO:0000256" key="1">
    <source>
        <dbReference type="ARBA" id="ARBA00005485"/>
    </source>
</evidence>
<evidence type="ECO:0000256" key="2">
    <source>
        <dbReference type="ARBA" id="ARBA00023054"/>
    </source>
</evidence>
<comment type="similarity">
    <text evidence="1">Belongs to the WEB family.</text>
</comment>
<dbReference type="EMBL" id="KV010623">
    <property type="protein sequence ID" value="KZV27603.1"/>
    <property type="molecule type" value="Genomic_DNA"/>
</dbReference>
<feature type="coiled-coil region" evidence="3">
    <location>
        <begin position="98"/>
        <end position="139"/>
    </location>
</feature>
<dbReference type="Pfam" id="PF05701">
    <property type="entry name" value="WEMBL"/>
    <property type="match status" value="1"/>
</dbReference>
<dbReference type="OrthoDB" id="1933125at2759"/>
<feature type="region of interest" description="Disordered" evidence="4">
    <location>
        <begin position="1"/>
        <end position="51"/>
    </location>
</feature>
<reference evidence="5 6" key="1">
    <citation type="journal article" date="2015" name="Proc. Natl. Acad. Sci. U.S.A.">
        <title>The resurrection genome of Boea hygrometrica: A blueprint for survival of dehydration.</title>
        <authorList>
            <person name="Xiao L."/>
            <person name="Yang G."/>
            <person name="Zhang L."/>
            <person name="Yang X."/>
            <person name="Zhao S."/>
            <person name="Ji Z."/>
            <person name="Zhou Q."/>
            <person name="Hu M."/>
            <person name="Wang Y."/>
            <person name="Chen M."/>
            <person name="Xu Y."/>
            <person name="Jin H."/>
            <person name="Xiao X."/>
            <person name="Hu G."/>
            <person name="Bao F."/>
            <person name="Hu Y."/>
            <person name="Wan P."/>
            <person name="Li L."/>
            <person name="Deng X."/>
            <person name="Kuang T."/>
            <person name="Xiang C."/>
            <person name="Zhu J.K."/>
            <person name="Oliver M.J."/>
            <person name="He Y."/>
        </authorList>
    </citation>
    <scope>NUCLEOTIDE SEQUENCE [LARGE SCALE GENOMIC DNA]</scope>
    <source>
        <strain evidence="6">cv. XS01</strain>
    </source>
</reference>
<dbReference type="GO" id="GO:0009903">
    <property type="term" value="P:chloroplast avoidance movement"/>
    <property type="evidence" value="ECO:0007669"/>
    <property type="project" value="TreeGrafter"/>
</dbReference>
<dbReference type="InterPro" id="IPR008545">
    <property type="entry name" value="Web"/>
</dbReference>
<dbReference type="Proteomes" id="UP000250235">
    <property type="component" value="Unassembled WGS sequence"/>
</dbReference>
<sequence length="575" mass="64255">MFGFNVRTRHSGPASPRSVGSPVSNGSPAVMESPKGTNSPRTETGEIDTSAPFQSVKAAVSLFKDVGSPKAVPVNKKSKADERVLEKETQHHMMLRELDYYKDQMRNAEIAKAQALRELQRANRTLVDLTNKLETLSESKQAAIKSTEAAKSRASQLEKQKSMRAQLGSDAWKIDVDNERELYKASAGELIAAKQELTNLRQDFDAAIEGKLAAFQQAEDAQHVTKVNKERQSQLSNEVASLTETLEQVKAASSQAIEEHARIMEEKEALLQNHKTCKEEVEAKMKQLMEEYEPEEVLEEKLEATTDAIRVMREQLNAVRESDLSSLATVASELDDAKRALQEVIAEEKVIQSSVESLKLELEGMKRQRSESEQRAFETESAVEQMQSDIEKLKTEKAILEAEDMRRDAELFKQEAEAARIAAKEAEEKLEIALKEVEAAKLAEKLADDQIHNSPRTDADNSQGSVSIRKIKLSVDEFESMKKKIEDLTNKADVNVATAMAQVEIMNANERQVAMKVDEILKEMADIQSETEDALKRAEMAEAAKKVVEGELLKWRREERSEAGESSYASEATRS</sequence>
<keyword evidence="2 3" id="KW-0175">Coiled coil</keyword>
<dbReference type="PANTHER" id="PTHR32054:SF3">
    <property type="entry name" value="HEAVY CHAIN, PUTATIVE, EXPRESSED-RELATED"/>
    <property type="match status" value="1"/>
</dbReference>
<evidence type="ECO:0000256" key="4">
    <source>
        <dbReference type="SAM" id="MobiDB-lite"/>
    </source>
</evidence>
<keyword evidence="6" id="KW-1185">Reference proteome</keyword>
<dbReference type="AlphaFoldDB" id="A0A2Z7B022"/>
<evidence type="ECO:0000256" key="3">
    <source>
        <dbReference type="SAM" id="Coils"/>
    </source>
</evidence>
<organism evidence="5 6">
    <name type="scientific">Dorcoceras hygrometricum</name>
    <dbReference type="NCBI Taxonomy" id="472368"/>
    <lineage>
        <taxon>Eukaryota</taxon>
        <taxon>Viridiplantae</taxon>
        <taxon>Streptophyta</taxon>
        <taxon>Embryophyta</taxon>
        <taxon>Tracheophyta</taxon>
        <taxon>Spermatophyta</taxon>
        <taxon>Magnoliopsida</taxon>
        <taxon>eudicotyledons</taxon>
        <taxon>Gunneridae</taxon>
        <taxon>Pentapetalae</taxon>
        <taxon>asterids</taxon>
        <taxon>lamiids</taxon>
        <taxon>Lamiales</taxon>
        <taxon>Gesneriaceae</taxon>
        <taxon>Didymocarpoideae</taxon>
        <taxon>Trichosporeae</taxon>
        <taxon>Loxocarpinae</taxon>
        <taxon>Dorcoceras</taxon>
    </lineage>
</organism>
<dbReference type="GO" id="GO:0009904">
    <property type="term" value="P:chloroplast accumulation movement"/>
    <property type="evidence" value="ECO:0007669"/>
    <property type="project" value="TreeGrafter"/>
</dbReference>
<dbReference type="PANTHER" id="PTHR32054">
    <property type="entry name" value="HEAVY CHAIN, PUTATIVE, EXPRESSED-RELATED-RELATED"/>
    <property type="match status" value="1"/>
</dbReference>